<dbReference type="AlphaFoldDB" id="A0A0A8Y5I8"/>
<protein>
    <submittedName>
        <fullName evidence="1">Uncharacterized protein</fullName>
    </submittedName>
</protein>
<proteinExistence type="predicted"/>
<accession>A0A0A8Y5I8</accession>
<sequence length="17" mass="2013">MQLIYTSPTSWRESARS</sequence>
<name>A0A0A8Y5I8_ARUDO</name>
<reference evidence="1" key="2">
    <citation type="journal article" date="2015" name="Data Brief">
        <title>Shoot transcriptome of the giant reed, Arundo donax.</title>
        <authorList>
            <person name="Barrero R.A."/>
            <person name="Guerrero F.D."/>
            <person name="Moolhuijzen P."/>
            <person name="Goolsby J.A."/>
            <person name="Tidwell J."/>
            <person name="Bellgard S.E."/>
            <person name="Bellgard M.I."/>
        </authorList>
    </citation>
    <scope>NUCLEOTIDE SEQUENCE</scope>
    <source>
        <tissue evidence="1">Shoot tissue taken approximately 20 cm above the soil surface</tissue>
    </source>
</reference>
<evidence type="ECO:0000313" key="1">
    <source>
        <dbReference type="EMBL" id="JAD20228.1"/>
    </source>
</evidence>
<dbReference type="EMBL" id="GBRH01277667">
    <property type="protein sequence ID" value="JAD20228.1"/>
    <property type="molecule type" value="Transcribed_RNA"/>
</dbReference>
<reference evidence="1" key="1">
    <citation type="submission" date="2014-09" db="EMBL/GenBank/DDBJ databases">
        <authorList>
            <person name="Magalhaes I.L.F."/>
            <person name="Oliveira U."/>
            <person name="Santos F.R."/>
            <person name="Vidigal T.H.D.A."/>
            <person name="Brescovit A.D."/>
            <person name="Santos A.J."/>
        </authorList>
    </citation>
    <scope>NUCLEOTIDE SEQUENCE</scope>
    <source>
        <tissue evidence="1">Shoot tissue taken approximately 20 cm above the soil surface</tissue>
    </source>
</reference>
<organism evidence="1">
    <name type="scientific">Arundo donax</name>
    <name type="common">Giant reed</name>
    <name type="synonym">Donax arundinaceus</name>
    <dbReference type="NCBI Taxonomy" id="35708"/>
    <lineage>
        <taxon>Eukaryota</taxon>
        <taxon>Viridiplantae</taxon>
        <taxon>Streptophyta</taxon>
        <taxon>Embryophyta</taxon>
        <taxon>Tracheophyta</taxon>
        <taxon>Spermatophyta</taxon>
        <taxon>Magnoliopsida</taxon>
        <taxon>Liliopsida</taxon>
        <taxon>Poales</taxon>
        <taxon>Poaceae</taxon>
        <taxon>PACMAD clade</taxon>
        <taxon>Arundinoideae</taxon>
        <taxon>Arundineae</taxon>
        <taxon>Arundo</taxon>
    </lineage>
</organism>